<reference evidence="2 3" key="1">
    <citation type="submission" date="2024-09" db="EMBL/GenBank/DDBJ databases">
        <authorList>
            <person name="Sun Q."/>
            <person name="Mori K."/>
        </authorList>
    </citation>
    <scope>NUCLEOTIDE SEQUENCE [LARGE SCALE GENOMIC DNA]</scope>
    <source>
        <strain evidence="2 3">JCM 9626</strain>
    </source>
</reference>
<keyword evidence="3" id="KW-1185">Reference proteome</keyword>
<name>A0ABV5KIG7_9ACTN</name>
<evidence type="ECO:0008006" key="4">
    <source>
        <dbReference type="Google" id="ProtNLM"/>
    </source>
</evidence>
<feature type="signal peptide" evidence="1">
    <location>
        <begin position="1"/>
        <end position="30"/>
    </location>
</feature>
<organism evidence="2 3">
    <name type="scientific">Nocardioides plantarum</name>
    <dbReference type="NCBI Taxonomy" id="29299"/>
    <lineage>
        <taxon>Bacteria</taxon>
        <taxon>Bacillati</taxon>
        <taxon>Actinomycetota</taxon>
        <taxon>Actinomycetes</taxon>
        <taxon>Propionibacteriales</taxon>
        <taxon>Nocardioidaceae</taxon>
        <taxon>Nocardioides</taxon>
    </lineage>
</organism>
<evidence type="ECO:0000313" key="2">
    <source>
        <dbReference type="EMBL" id="MFB9315444.1"/>
    </source>
</evidence>
<keyword evidence="1" id="KW-0732">Signal</keyword>
<accession>A0ABV5KIG7</accession>
<sequence>MTLRARVAVVLIAALSLLPALTTIGSPSQAAGEPSGTAARSVTVTGKVVMWGTRRPVRNIYVAAYDAGERHRLAYDYTASDGRFSITGIANGKEEFGIYVRGSRYGLQNGWVGCNKGVKATFAQACTFSAAVGLVIIKKA</sequence>
<dbReference type="SUPFAM" id="SSF49464">
    <property type="entry name" value="Carboxypeptidase regulatory domain-like"/>
    <property type="match status" value="1"/>
</dbReference>
<protein>
    <recommendedName>
        <fullName evidence="4">Carboxypeptidase regulatory-like domain-containing protein</fullName>
    </recommendedName>
</protein>
<proteinExistence type="predicted"/>
<feature type="chain" id="PRO_5045887146" description="Carboxypeptidase regulatory-like domain-containing protein" evidence="1">
    <location>
        <begin position="31"/>
        <end position="140"/>
    </location>
</feature>
<dbReference type="InterPro" id="IPR008969">
    <property type="entry name" value="CarboxyPept-like_regulatory"/>
</dbReference>
<evidence type="ECO:0000313" key="3">
    <source>
        <dbReference type="Proteomes" id="UP001589750"/>
    </source>
</evidence>
<dbReference type="RefSeq" id="WP_140009232.1">
    <property type="nucleotide sequence ID" value="NZ_JBHMDG010000034.1"/>
</dbReference>
<evidence type="ECO:0000256" key="1">
    <source>
        <dbReference type="SAM" id="SignalP"/>
    </source>
</evidence>
<comment type="caution">
    <text evidence="2">The sequence shown here is derived from an EMBL/GenBank/DDBJ whole genome shotgun (WGS) entry which is preliminary data.</text>
</comment>
<dbReference type="EMBL" id="JBHMDG010000034">
    <property type="protein sequence ID" value="MFB9315444.1"/>
    <property type="molecule type" value="Genomic_DNA"/>
</dbReference>
<dbReference type="Proteomes" id="UP001589750">
    <property type="component" value="Unassembled WGS sequence"/>
</dbReference>
<gene>
    <name evidence="2" type="ORF">ACFFRI_20535</name>
</gene>